<dbReference type="RefSeq" id="WP_087211185.1">
    <property type="nucleotide sequence ID" value="NZ_CP021431.1"/>
</dbReference>
<dbReference type="AlphaFoldDB" id="A0A1Y0EGY5"/>
<name>A0A1Y0EGY5_9RHOB</name>
<organism evidence="2 3">
    <name type="scientific">Yoonia vestfoldensis</name>
    <dbReference type="NCBI Taxonomy" id="245188"/>
    <lineage>
        <taxon>Bacteria</taxon>
        <taxon>Pseudomonadati</taxon>
        <taxon>Pseudomonadota</taxon>
        <taxon>Alphaproteobacteria</taxon>
        <taxon>Rhodobacterales</taxon>
        <taxon>Paracoccaceae</taxon>
        <taxon>Yoonia</taxon>
    </lineage>
</organism>
<feature type="transmembrane region" description="Helical" evidence="1">
    <location>
        <begin position="12"/>
        <end position="30"/>
    </location>
</feature>
<protein>
    <submittedName>
        <fullName evidence="2">Uncharacterized protein</fullName>
    </submittedName>
</protein>
<dbReference type="OrthoDB" id="7876823at2"/>
<accession>A0A1Y0EGY5</accession>
<proteinExistence type="predicted"/>
<dbReference type="EMBL" id="CP021431">
    <property type="protein sequence ID" value="ARU02718.1"/>
    <property type="molecule type" value="Genomic_DNA"/>
</dbReference>
<sequence length="75" mass="8659">MTQFKRRKHQTRGEMISTFALAISGVYFVGEARLYQEEGATGYAVMIGLCGLLALAGALRFHLHNLWRWVRQFRK</sequence>
<dbReference type="Proteomes" id="UP000195273">
    <property type="component" value="Chromosome"/>
</dbReference>
<gene>
    <name evidence="2" type="ORF">LOKVESSMR4R_03446</name>
</gene>
<evidence type="ECO:0000256" key="1">
    <source>
        <dbReference type="SAM" id="Phobius"/>
    </source>
</evidence>
<evidence type="ECO:0000313" key="2">
    <source>
        <dbReference type="EMBL" id="ARU02718.1"/>
    </source>
</evidence>
<feature type="transmembrane region" description="Helical" evidence="1">
    <location>
        <begin position="42"/>
        <end position="63"/>
    </location>
</feature>
<keyword evidence="1" id="KW-1133">Transmembrane helix</keyword>
<keyword evidence="1" id="KW-0472">Membrane</keyword>
<dbReference type="KEGG" id="lvs:LOKVESSMR4R_03446"/>
<keyword evidence="3" id="KW-1185">Reference proteome</keyword>
<keyword evidence="1" id="KW-0812">Transmembrane</keyword>
<reference evidence="2 3" key="1">
    <citation type="submission" date="2017-05" db="EMBL/GenBank/DDBJ databases">
        <title>Genome Sequence of Loktanella vestfoldensis Strain SMR4r Isolated from a Culture of the Diatom Skeletonema marinoi.</title>
        <authorList>
            <person name="Topel M."/>
            <person name="Pinder M.I.M."/>
            <person name="Johansson O.N."/>
            <person name="Kourtchenko O."/>
            <person name="Godhe A."/>
            <person name="Clarke A.K."/>
        </authorList>
    </citation>
    <scope>NUCLEOTIDE SEQUENCE [LARGE SCALE GENOMIC DNA]</scope>
    <source>
        <strain evidence="2 3">SMR4r</strain>
    </source>
</reference>
<evidence type="ECO:0000313" key="3">
    <source>
        <dbReference type="Proteomes" id="UP000195273"/>
    </source>
</evidence>